<dbReference type="EMBL" id="CP061038">
    <property type="protein sequence ID" value="QNQ07750.1"/>
    <property type="molecule type" value="Genomic_DNA"/>
</dbReference>
<accession>A0A7H0LDJ7</accession>
<evidence type="ECO:0000313" key="3">
    <source>
        <dbReference type="Proteomes" id="UP000516148"/>
    </source>
</evidence>
<dbReference type="InterPro" id="IPR032710">
    <property type="entry name" value="NTF2-like_dom_sf"/>
</dbReference>
<keyword evidence="3" id="KW-1185">Reference proteome</keyword>
<protein>
    <submittedName>
        <fullName evidence="2">Nuclear transport factor 2 family protein</fullName>
    </submittedName>
</protein>
<name>A0A7H0LDJ7_9SPHN</name>
<feature type="signal peptide" evidence="1">
    <location>
        <begin position="1"/>
        <end position="19"/>
    </location>
</feature>
<dbReference type="KEGG" id="spap:H3Z74_13090"/>
<reference evidence="2 3" key="1">
    <citation type="submission" date="2020-09" db="EMBL/GenBank/DDBJ databases">
        <title>Sphingomonas sp., a new species isolated from pork steak.</title>
        <authorList>
            <person name="Heidler von Heilborn D."/>
        </authorList>
    </citation>
    <scope>NUCLEOTIDE SEQUENCE [LARGE SCALE GENOMIC DNA]</scope>
    <source>
        <strain evidence="3">S8-3T</strain>
    </source>
</reference>
<proteinExistence type="predicted"/>
<sequence>MKHARLLAIALLFAVPATAQQAPAADHGSKEDAVAVLATIDTMFKALAAKDPAGIIAVTVPEGRATGTSVTDTGEHRLTSSDWAGFAARLAKVPGKPVERNIDPHVHVDGDIAMVWTPYEFTLDGAFSHCGINHFDLIRVQGVWKVQNVTWTQRRTGCPGR</sequence>
<dbReference type="Gene3D" id="3.10.450.50">
    <property type="match status" value="1"/>
</dbReference>
<dbReference type="SUPFAM" id="SSF54427">
    <property type="entry name" value="NTF2-like"/>
    <property type="match status" value="1"/>
</dbReference>
<evidence type="ECO:0000313" key="2">
    <source>
        <dbReference type="EMBL" id="QNQ07750.1"/>
    </source>
</evidence>
<dbReference type="Proteomes" id="UP000516148">
    <property type="component" value="Chromosome"/>
</dbReference>
<dbReference type="RefSeq" id="WP_187760097.1">
    <property type="nucleotide sequence ID" value="NZ_CP061038.1"/>
</dbReference>
<gene>
    <name evidence="2" type="ORF">H3Z74_13090</name>
</gene>
<organism evidence="2 3">
    <name type="scientific">Sphingomonas alpina</name>
    <dbReference type="NCBI Taxonomy" id="653931"/>
    <lineage>
        <taxon>Bacteria</taxon>
        <taxon>Pseudomonadati</taxon>
        <taxon>Pseudomonadota</taxon>
        <taxon>Alphaproteobacteria</taxon>
        <taxon>Sphingomonadales</taxon>
        <taxon>Sphingomonadaceae</taxon>
        <taxon>Sphingomonas</taxon>
    </lineage>
</organism>
<evidence type="ECO:0000256" key="1">
    <source>
        <dbReference type="SAM" id="SignalP"/>
    </source>
</evidence>
<keyword evidence="1" id="KW-0732">Signal</keyword>
<feature type="chain" id="PRO_5029023088" evidence="1">
    <location>
        <begin position="20"/>
        <end position="161"/>
    </location>
</feature>
<dbReference type="AlphaFoldDB" id="A0A7H0LDJ7"/>